<keyword evidence="12" id="KW-0808">Transferase</keyword>
<evidence type="ECO:0000256" key="3">
    <source>
        <dbReference type="ARBA" id="ARBA00022806"/>
    </source>
</evidence>
<dbReference type="InterPro" id="IPR014017">
    <property type="entry name" value="DNA_helicase_UvrD-like_C"/>
</dbReference>
<dbReference type="GO" id="GO:0016887">
    <property type="term" value="F:ATP hydrolysis activity"/>
    <property type="evidence" value="ECO:0007669"/>
    <property type="project" value="RHEA"/>
</dbReference>
<protein>
    <recommendedName>
        <fullName evidence="7">DNA 3'-5' helicase</fullName>
        <ecNumber evidence="7">5.6.2.4</ecNumber>
    </recommendedName>
</protein>
<dbReference type="GO" id="GO:0043138">
    <property type="term" value="F:3'-5' DNA helicase activity"/>
    <property type="evidence" value="ECO:0007669"/>
    <property type="project" value="UniProtKB-EC"/>
</dbReference>
<evidence type="ECO:0000313" key="13">
    <source>
        <dbReference type="Proteomes" id="UP000280501"/>
    </source>
</evidence>
<evidence type="ECO:0000256" key="1">
    <source>
        <dbReference type="ARBA" id="ARBA00022741"/>
    </source>
</evidence>
<dbReference type="Pfam" id="PF13361">
    <property type="entry name" value="UvrD_C"/>
    <property type="match status" value="1"/>
</dbReference>
<dbReference type="Gene3D" id="1.20.5.1930">
    <property type="match status" value="1"/>
</dbReference>
<dbReference type="Pfam" id="PF13245">
    <property type="entry name" value="AAA_19"/>
    <property type="match status" value="1"/>
</dbReference>
<keyword evidence="2 9" id="KW-0378">Hydrolase</keyword>
<dbReference type="Gene3D" id="3.30.565.10">
    <property type="entry name" value="Histidine kinase-like ATPase, C-terminal domain"/>
    <property type="match status" value="1"/>
</dbReference>
<dbReference type="GO" id="GO:0046983">
    <property type="term" value="F:protein dimerization activity"/>
    <property type="evidence" value="ECO:0007669"/>
    <property type="project" value="InterPro"/>
</dbReference>
<keyword evidence="12" id="KW-0418">Kinase</keyword>
<evidence type="ECO:0000256" key="8">
    <source>
        <dbReference type="ARBA" id="ARBA00048988"/>
    </source>
</evidence>
<dbReference type="GO" id="GO:0000155">
    <property type="term" value="F:phosphorelay sensor kinase activity"/>
    <property type="evidence" value="ECO:0007669"/>
    <property type="project" value="InterPro"/>
</dbReference>
<dbReference type="Proteomes" id="UP000280501">
    <property type="component" value="Unassembled WGS sequence"/>
</dbReference>
<dbReference type="PANTHER" id="PTHR11070">
    <property type="entry name" value="UVRD / RECB / PCRA DNA HELICASE FAMILY MEMBER"/>
    <property type="match status" value="1"/>
</dbReference>
<dbReference type="GO" id="GO:0016020">
    <property type="term" value="C:membrane"/>
    <property type="evidence" value="ECO:0007669"/>
    <property type="project" value="InterPro"/>
</dbReference>
<name>A0A3N4Z6R2_9MICO</name>
<dbReference type="InterPro" id="IPR027417">
    <property type="entry name" value="P-loop_NTPase"/>
</dbReference>
<dbReference type="AlphaFoldDB" id="A0A3N4Z6R2"/>
<keyword evidence="4 9" id="KW-0067">ATP-binding</keyword>
<feature type="region of interest" description="Disordered" evidence="10">
    <location>
        <begin position="597"/>
        <end position="619"/>
    </location>
</feature>
<dbReference type="InterPro" id="IPR036890">
    <property type="entry name" value="HATPase_C_sf"/>
</dbReference>
<dbReference type="CDD" id="cd16917">
    <property type="entry name" value="HATPase_UhpB-NarQ-NarX-like"/>
    <property type="match status" value="1"/>
</dbReference>
<dbReference type="PROSITE" id="PS51198">
    <property type="entry name" value="UVRD_HELICASE_ATP_BIND"/>
    <property type="match status" value="1"/>
</dbReference>
<dbReference type="EMBL" id="RKQZ01000001">
    <property type="protein sequence ID" value="RPF20982.1"/>
    <property type="molecule type" value="Genomic_DNA"/>
</dbReference>
<dbReference type="Gene3D" id="3.40.50.300">
    <property type="entry name" value="P-loop containing nucleotide triphosphate hydrolases"/>
    <property type="match status" value="2"/>
</dbReference>
<evidence type="ECO:0000256" key="7">
    <source>
        <dbReference type="ARBA" id="ARBA00034808"/>
    </source>
</evidence>
<feature type="binding site" evidence="9">
    <location>
        <begin position="297"/>
        <end position="304"/>
    </location>
    <ligand>
        <name>ATP</name>
        <dbReference type="ChEBI" id="CHEBI:30616"/>
    </ligand>
</feature>
<dbReference type="GO" id="GO:0005524">
    <property type="term" value="F:ATP binding"/>
    <property type="evidence" value="ECO:0007669"/>
    <property type="project" value="UniProtKB-UniRule"/>
</dbReference>
<keyword evidence="3 9" id="KW-0347">Helicase</keyword>
<keyword evidence="5" id="KW-0413">Isomerase</keyword>
<evidence type="ECO:0000259" key="11">
    <source>
        <dbReference type="PROSITE" id="PS51198"/>
    </source>
</evidence>
<dbReference type="EC" id="5.6.2.4" evidence="7"/>
<dbReference type="PANTHER" id="PTHR11070:SF45">
    <property type="entry name" value="DNA 3'-5' HELICASE"/>
    <property type="match status" value="1"/>
</dbReference>
<dbReference type="GO" id="GO:0005829">
    <property type="term" value="C:cytosol"/>
    <property type="evidence" value="ECO:0007669"/>
    <property type="project" value="TreeGrafter"/>
</dbReference>
<evidence type="ECO:0000256" key="6">
    <source>
        <dbReference type="ARBA" id="ARBA00034617"/>
    </source>
</evidence>
<comment type="catalytic activity">
    <reaction evidence="6">
        <text>Couples ATP hydrolysis with the unwinding of duplex DNA by translocating in the 3'-5' direction.</text>
        <dbReference type="EC" id="5.6.2.4"/>
    </reaction>
</comment>
<dbReference type="InterPro" id="IPR011712">
    <property type="entry name" value="Sig_transdc_His_kin_sub3_dim/P"/>
</dbReference>
<feature type="region of interest" description="Disordered" evidence="10">
    <location>
        <begin position="933"/>
        <end position="953"/>
    </location>
</feature>
<evidence type="ECO:0000256" key="9">
    <source>
        <dbReference type="PROSITE-ProRule" id="PRU00560"/>
    </source>
</evidence>
<evidence type="ECO:0000256" key="4">
    <source>
        <dbReference type="ARBA" id="ARBA00022840"/>
    </source>
</evidence>
<comment type="caution">
    <text evidence="12">The sequence shown here is derived from an EMBL/GenBank/DDBJ whole genome shotgun (WGS) entry which is preliminary data.</text>
</comment>
<comment type="catalytic activity">
    <reaction evidence="8">
        <text>ATP + H2O = ADP + phosphate + H(+)</text>
        <dbReference type="Rhea" id="RHEA:13065"/>
        <dbReference type="ChEBI" id="CHEBI:15377"/>
        <dbReference type="ChEBI" id="CHEBI:15378"/>
        <dbReference type="ChEBI" id="CHEBI:30616"/>
        <dbReference type="ChEBI" id="CHEBI:43474"/>
        <dbReference type="ChEBI" id="CHEBI:456216"/>
        <dbReference type="EC" id="5.6.2.4"/>
    </reaction>
</comment>
<proteinExistence type="predicted"/>
<accession>A0A3N4Z6R2</accession>
<evidence type="ECO:0000313" key="12">
    <source>
        <dbReference type="EMBL" id="RPF20982.1"/>
    </source>
</evidence>
<dbReference type="GO" id="GO:0000725">
    <property type="term" value="P:recombinational repair"/>
    <property type="evidence" value="ECO:0007669"/>
    <property type="project" value="TreeGrafter"/>
</dbReference>
<dbReference type="SUPFAM" id="SSF52540">
    <property type="entry name" value="P-loop containing nucleoside triphosphate hydrolases"/>
    <property type="match status" value="1"/>
</dbReference>
<feature type="compositionally biased region" description="Gly residues" evidence="10">
    <location>
        <begin position="933"/>
        <end position="949"/>
    </location>
</feature>
<evidence type="ECO:0000256" key="5">
    <source>
        <dbReference type="ARBA" id="ARBA00023235"/>
    </source>
</evidence>
<dbReference type="SUPFAM" id="SSF55874">
    <property type="entry name" value="ATPase domain of HSP90 chaperone/DNA topoisomerase II/histidine kinase"/>
    <property type="match status" value="1"/>
</dbReference>
<dbReference type="InterPro" id="IPR014016">
    <property type="entry name" value="UvrD-like_ATP-bd"/>
</dbReference>
<keyword evidence="13" id="KW-1185">Reference proteome</keyword>
<organism evidence="12 13">
    <name type="scientific">Myceligenerans xiligouense</name>
    <dbReference type="NCBI Taxonomy" id="253184"/>
    <lineage>
        <taxon>Bacteria</taxon>
        <taxon>Bacillati</taxon>
        <taxon>Actinomycetota</taxon>
        <taxon>Actinomycetes</taxon>
        <taxon>Micrococcales</taxon>
        <taxon>Promicromonosporaceae</taxon>
        <taxon>Myceligenerans</taxon>
    </lineage>
</organism>
<dbReference type="GO" id="GO:0003677">
    <property type="term" value="F:DNA binding"/>
    <property type="evidence" value="ECO:0007669"/>
    <property type="project" value="InterPro"/>
</dbReference>
<evidence type="ECO:0000256" key="2">
    <source>
        <dbReference type="ARBA" id="ARBA00022801"/>
    </source>
</evidence>
<keyword evidence="1 9" id="KW-0547">Nucleotide-binding</keyword>
<reference evidence="12 13" key="1">
    <citation type="submission" date="2018-11" db="EMBL/GenBank/DDBJ databases">
        <title>Sequencing the genomes of 1000 actinobacteria strains.</title>
        <authorList>
            <person name="Klenk H.-P."/>
        </authorList>
    </citation>
    <scope>NUCLEOTIDE SEQUENCE [LARGE SCALE GENOMIC DNA]</scope>
    <source>
        <strain evidence="12 13">DSM 15700</strain>
    </source>
</reference>
<gene>
    <name evidence="12" type="ORF">EDD34_1590</name>
</gene>
<dbReference type="Pfam" id="PF07730">
    <property type="entry name" value="HisKA_3"/>
    <property type="match status" value="1"/>
</dbReference>
<dbReference type="InterPro" id="IPR000212">
    <property type="entry name" value="DNA_helicase_UvrD/REP"/>
</dbReference>
<feature type="domain" description="UvrD-like helicase ATP-binding" evidence="11">
    <location>
        <begin position="276"/>
        <end position="582"/>
    </location>
</feature>
<sequence length="981" mass="105411">MTGSYPRIVPQVIIPSEVPSLDGSIRSQAYAFIDKLRKNDTLPGLHIEPIELAADKNVRTGRVNRFWRAVLIKLTGSHEESRYIYLGTFPHDEAIAYARNVVFQRNPRSGSAEVIRVDLVDAAPRPAPSSYRIERHAATRTEVASSDTVSGAATTPVLQRHGTTFEDLLDIGVAAPIAHEAVLAADPDRLLEVAMAAPSAFQTDALLMLGDGSTIAQVRAAYDVRPVEGGTENDTEDDLIEALDRPASQLEFTYLVDDDDLRAAIEDENFARWRVFLHPQQRAYAEARTNGAFRLSGGAGTGKTVVLLHRARHLHRAYPAARIVLTTYNTTLAAALRAGLRALDKNIRPAEQLGDPGIYICTIDSASWTLVTQAGRFGLDMHGAAGQVLGERRSGVVQAADPGLWEAALGRAGGRLPDLLRNVDFLETEYGYVVVPGQIVSRDQYLVARRPGRGVSLGRSQRHAVWDVIEAYRALSAQAGATDYDEKAMLAAAALDSAAGSGGRRVADHVLADEAQDFTPSRLLLLRALAGTGPNDLFLAEDSQQRIYRPRTVLSRYGIRVTGRSRRLQLNYRTTAQNLDYATGILSGQETADLEDAGVDDSAMRSARSGPRPLMIGRGTRDEAYDAGAETLRGWLADGTPPETIAVLARTRAQATWLARRLDDDGIPSRFVDKGVESWGGRVATMTMHRAKGMEFRNVLLFGATAAATRPDARVPEGDRPEALQRERALLYVAATRARDHLAVVWDGEKSALLPEPAALPEPAVVAAPETGGGYTDRDELAREIHDTVGQSFAHIALTASVVEVDESAVPAIREQMASIRSTVQRGREQLHDLLAELRTGADGHAPVSFDDLTRLLARFKNEGVRISSNVSLSESETASAALAQACYGIVQESVTNAMKYAADSPIDITLRAAPSTGVTLVVFNPLAAGAGDGGPGSDGSVRGGGSGLSGMAERAESLGGTFSAEVVAGRFVVDARIPWS</sequence>
<evidence type="ECO:0000256" key="10">
    <source>
        <dbReference type="SAM" id="MobiDB-lite"/>
    </source>
</evidence>